<protein>
    <submittedName>
        <fullName evidence="1">Uncharacterized protein</fullName>
    </submittedName>
</protein>
<organism evidence="1 2">
    <name type="scientific">Kingdonia uniflora</name>
    <dbReference type="NCBI Taxonomy" id="39325"/>
    <lineage>
        <taxon>Eukaryota</taxon>
        <taxon>Viridiplantae</taxon>
        <taxon>Streptophyta</taxon>
        <taxon>Embryophyta</taxon>
        <taxon>Tracheophyta</taxon>
        <taxon>Spermatophyta</taxon>
        <taxon>Magnoliopsida</taxon>
        <taxon>Ranunculales</taxon>
        <taxon>Circaeasteraceae</taxon>
        <taxon>Kingdonia</taxon>
    </lineage>
</organism>
<comment type="caution">
    <text evidence="1">The sequence shown here is derived from an EMBL/GenBank/DDBJ whole genome shotgun (WGS) entry which is preliminary data.</text>
</comment>
<evidence type="ECO:0000313" key="1">
    <source>
        <dbReference type="EMBL" id="KAF6145815.1"/>
    </source>
</evidence>
<evidence type="ECO:0000313" key="2">
    <source>
        <dbReference type="Proteomes" id="UP000541444"/>
    </source>
</evidence>
<name>A0A7J7LT28_9MAGN</name>
<dbReference type="AlphaFoldDB" id="A0A7J7LT28"/>
<keyword evidence="2" id="KW-1185">Reference proteome</keyword>
<reference evidence="1 2" key="1">
    <citation type="journal article" date="2020" name="IScience">
        <title>Genome Sequencing of the Endangered Kingdonia uniflora (Circaeasteraceae, Ranunculales) Reveals Potential Mechanisms of Evolutionary Specialization.</title>
        <authorList>
            <person name="Sun Y."/>
            <person name="Deng T."/>
            <person name="Zhang A."/>
            <person name="Moore M.J."/>
            <person name="Landis J.B."/>
            <person name="Lin N."/>
            <person name="Zhang H."/>
            <person name="Zhang X."/>
            <person name="Huang J."/>
            <person name="Zhang X."/>
            <person name="Sun H."/>
            <person name="Wang H."/>
        </authorList>
    </citation>
    <scope>NUCLEOTIDE SEQUENCE [LARGE SCALE GENOMIC DNA]</scope>
    <source>
        <strain evidence="1">TB1705</strain>
        <tissue evidence="1">Leaf</tissue>
    </source>
</reference>
<dbReference type="Proteomes" id="UP000541444">
    <property type="component" value="Unassembled WGS sequence"/>
</dbReference>
<sequence>MKNTPKYKRCLNISYEITTLLRRSRSRYSRRLQLIQAILGESPILDSDSMIELIKPHYEGARGRGTRGDYNLFKLILGMNPTLASDTNVQPQL</sequence>
<proteinExistence type="predicted"/>
<dbReference type="EMBL" id="JACGCM010002027">
    <property type="protein sequence ID" value="KAF6145815.1"/>
    <property type="molecule type" value="Genomic_DNA"/>
</dbReference>
<accession>A0A7J7LT28</accession>
<gene>
    <name evidence="1" type="ORF">GIB67_028810</name>
</gene>